<feature type="domain" description="Restriction endonuclease type IV Mrr" evidence="1">
    <location>
        <begin position="147"/>
        <end position="262"/>
    </location>
</feature>
<dbReference type="RefSeq" id="WP_271164331.1">
    <property type="nucleotide sequence ID" value="NZ_BSFD01000002.1"/>
</dbReference>
<sequence length="287" mass="31102">MAMINDVPAYHLFMWPIVERLRAKGRSMTIEEMVDDVATHMGLSDEVRAVTHGKWQENAVAYRMAWARSYLKKMGALVNSERGVWSLTPKGAAMTEAEVAGIKQAVQKLGAAERAANAASASAVDDDPVPADVGADDWKDRLMALLLAMEPAAFERLCQRLLREFGFIKVEVTGKSGDGGIDGTGVLRVNLLSFHVLFQCKRYSGSVGAGAVRDFRGAMVGRTDKGLIITTGTFTADARREATRDGAPAMDLVDGDALCDLLKDRRLGVTVEMVEQVTVDETAFAAF</sequence>
<dbReference type="InterPro" id="IPR011856">
    <property type="entry name" value="tRNA_endonuc-like_dom_sf"/>
</dbReference>
<organism evidence="3 4">
    <name type="scientific">Brevundimonas intermedia</name>
    <dbReference type="NCBI Taxonomy" id="74315"/>
    <lineage>
        <taxon>Bacteria</taxon>
        <taxon>Pseudomonadati</taxon>
        <taxon>Pseudomonadota</taxon>
        <taxon>Alphaproteobacteria</taxon>
        <taxon>Caulobacterales</taxon>
        <taxon>Caulobacteraceae</taxon>
        <taxon>Brevundimonas</taxon>
    </lineage>
</organism>
<dbReference type="EMBL" id="BSFD01000002">
    <property type="protein sequence ID" value="GLK48081.1"/>
    <property type="molecule type" value="Genomic_DNA"/>
</dbReference>
<dbReference type="Gene3D" id="3.40.1350.10">
    <property type="match status" value="1"/>
</dbReference>
<dbReference type="Pfam" id="PF14338">
    <property type="entry name" value="Mrr_N"/>
    <property type="match status" value="1"/>
</dbReference>
<dbReference type="InterPro" id="IPR011335">
    <property type="entry name" value="Restrct_endonuc-II-like"/>
</dbReference>
<evidence type="ECO:0000313" key="4">
    <source>
        <dbReference type="Proteomes" id="UP001143509"/>
    </source>
</evidence>
<proteinExistence type="predicted"/>
<dbReference type="PANTHER" id="PTHR30015:SF7">
    <property type="entry name" value="TYPE IV METHYL-DIRECTED RESTRICTION ENZYME ECOKMRR"/>
    <property type="match status" value="1"/>
</dbReference>
<dbReference type="PANTHER" id="PTHR30015">
    <property type="entry name" value="MRR RESTRICTION SYSTEM PROTEIN"/>
    <property type="match status" value="1"/>
</dbReference>
<evidence type="ECO:0000313" key="3">
    <source>
        <dbReference type="EMBL" id="GLK48081.1"/>
    </source>
</evidence>
<evidence type="ECO:0008006" key="5">
    <source>
        <dbReference type="Google" id="ProtNLM"/>
    </source>
</evidence>
<name>A0ABQ5T682_9CAUL</name>
<dbReference type="InterPro" id="IPR025745">
    <property type="entry name" value="Mrr-like_N_dom"/>
</dbReference>
<reference evidence="3" key="1">
    <citation type="journal article" date="2014" name="Int. J. Syst. Evol. Microbiol.">
        <title>Complete genome of a new Firmicutes species belonging to the dominant human colonic microbiota ('Ruminococcus bicirculans') reveals two chromosomes and a selective capacity to utilize plant glucans.</title>
        <authorList>
            <consortium name="NISC Comparative Sequencing Program"/>
            <person name="Wegmann U."/>
            <person name="Louis P."/>
            <person name="Goesmann A."/>
            <person name="Henrissat B."/>
            <person name="Duncan S.H."/>
            <person name="Flint H.J."/>
        </authorList>
    </citation>
    <scope>NUCLEOTIDE SEQUENCE</scope>
    <source>
        <strain evidence="3">VKM B-1499</strain>
    </source>
</reference>
<dbReference type="InterPro" id="IPR007560">
    <property type="entry name" value="Restrct_endonuc_IV_Mrr"/>
</dbReference>
<comment type="caution">
    <text evidence="3">The sequence shown here is derived from an EMBL/GenBank/DDBJ whole genome shotgun (WGS) entry which is preliminary data.</text>
</comment>
<accession>A0ABQ5T682</accession>
<evidence type="ECO:0000259" key="1">
    <source>
        <dbReference type="Pfam" id="PF04471"/>
    </source>
</evidence>
<dbReference type="Pfam" id="PF04471">
    <property type="entry name" value="Mrr_cat"/>
    <property type="match status" value="1"/>
</dbReference>
<reference evidence="3" key="2">
    <citation type="submission" date="2023-01" db="EMBL/GenBank/DDBJ databases">
        <authorList>
            <person name="Sun Q."/>
            <person name="Evtushenko L."/>
        </authorList>
    </citation>
    <scope>NUCLEOTIDE SEQUENCE</scope>
    <source>
        <strain evidence="3">VKM B-1499</strain>
    </source>
</reference>
<dbReference type="SUPFAM" id="SSF52980">
    <property type="entry name" value="Restriction endonuclease-like"/>
    <property type="match status" value="1"/>
</dbReference>
<dbReference type="InterPro" id="IPR052906">
    <property type="entry name" value="Type_IV_Methyl-Rstrct_Enzyme"/>
</dbReference>
<dbReference type="Proteomes" id="UP001143509">
    <property type="component" value="Unassembled WGS sequence"/>
</dbReference>
<gene>
    <name evidence="3" type="ORF">GCM10017620_10540</name>
</gene>
<evidence type="ECO:0000259" key="2">
    <source>
        <dbReference type="Pfam" id="PF14338"/>
    </source>
</evidence>
<protein>
    <recommendedName>
        <fullName evidence="5">Restriction endonuclease</fullName>
    </recommendedName>
</protein>
<keyword evidence="4" id="KW-1185">Reference proteome</keyword>
<feature type="domain" description="Restriction system protein Mrr-like N-terminal" evidence="2">
    <location>
        <begin position="10"/>
        <end position="95"/>
    </location>
</feature>